<evidence type="ECO:0000313" key="9">
    <source>
        <dbReference type="EMBL" id="MPL64643.1"/>
    </source>
</evidence>
<evidence type="ECO:0000256" key="1">
    <source>
        <dbReference type="ARBA" id="ARBA00004651"/>
    </source>
</evidence>
<evidence type="ECO:0000256" key="4">
    <source>
        <dbReference type="ARBA" id="ARBA00022960"/>
    </source>
</evidence>
<feature type="transmembrane region" description="Helical" evidence="8">
    <location>
        <begin position="231"/>
        <end position="248"/>
    </location>
</feature>
<comment type="caution">
    <text evidence="9">The sequence shown here is derived from an EMBL/GenBank/DDBJ whole genome shotgun (WGS) entry which is preliminary data.</text>
</comment>
<dbReference type="GO" id="GO:0009252">
    <property type="term" value="P:peptidoglycan biosynthetic process"/>
    <property type="evidence" value="ECO:0007669"/>
    <property type="project" value="UniProtKB-KW"/>
</dbReference>
<evidence type="ECO:0000256" key="2">
    <source>
        <dbReference type="ARBA" id="ARBA00022475"/>
    </source>
</evidence>
<keyword evidence="6 8" id="KW-1133">Transmembrane helix</keyword>
<reference evidence="9" key="1">
    <citation type="submission" date="2019-08" db="EMBL/GenBank/DDBJ databases">
        <authorList>
            <person name="Kucharzyk K."/>
            <person name="Murdoch R.W."/>
            <person name="Higgins S."/>
            <person name="Loffler F."/>
        </authorList>
    </citation>
    <scope>NUCLEOTIDE SEQUENCE</scope>
</reference>
<accession>A0A644TCL3</accession>
<feature type="transmembrane region" description="Helical" evidence="8">
    <location>
        <begin position="276"/>
        <end position="294"/>
    </location>
</feature>
<dbReference type="InterPro" id="IPR051050">
    <property type="entry name" value="Lipid_II_flippase_MurJ/MviN"/>
</dbReference>
<dbReference type="GO" id="GO:0008360">
    <property type="term" value="P:regulation of cell shape"/>
    <property type="evidence" value="ECO:0007669"/>
    <property type="project" value="UniProtKB-KW"/>
</dbReference>
<evidence type="ECO:0000256" key="6">
    <source>
        <dbReference type="ARBA" id="ARBA00022989"/>
    </source>
</evidence>
<dbReference type="PIRSF" id="PIRSF002869">
    <property type="entry name" value="MviN"/>
    <property type="match status" value="1"/>
</dbReference>
<feature type="transmembrane region" description="Helical" evidence="8">
    <location>
        <begin position="351"/>
        <end position="372"/>
    </location>
</feature>
<feature type="transmembrane region" description="Helical" evidence="8">
    <location>
        <begin position="315"/>
        <end position="339"/>
    </location>
</feature>
<dbReference type="InterPro" id="IPR004268">
    <property type="entry name" value="MurJ"/>
</dbReference>
<feature type="transmembrane region" description="Helical" evidence="8">
    <location>
        <begin position="411"/>
        <end position="432"/>
    </location>
</feature>
<dbReference type="GO" id="GO:0015648">
    <property type="term" value="F:lipid-linked peptidoglycan transporter activity"/>
    <property type="evidence" value="ECO:0007669"/>
    <property type="project" value="TreeGrafter"/>
</dbReference>
<evidence type="ECO:0000256" key="7">
    <source>
        <dbReference type="ARBA" id="ARBA00023136"/>
    </source>
</evidence>
<organism evidence="9">
    <name type="scientific">bioreactor metagenome</name>
    <dbReference type="NCBI Taxonomy" id="1076179"/>
    <lineage>
        <taxon>unclassified sequences</taxon>
        <taxon>metagenomes</taxon>
        <taxon>ecological metagenomes</taxon>
    </lineage>
</organism>
<dbReference type="GO" id="GO:0034204">
    <property type="term" value="P:lipid translocation"/>
    <property type="evidence" value="ECO:0007669"/>
    <property type="project" value="TreeGrafter"/>
</dbReference>
<feature type="transmembrane region" description="Helical" evidence="8">
    <location>
        <begin position="128"/>
        <end position="146"/>
    </location>
</feature>
<dbReference type="PRINTS" id="PR01806">
    <property type="entry name" value="VIRFACTRMVIN"/>
</dbReference>
<feature type="transmembrane region" description="Helical" evidence="8">
    <location>
        <begin position="189"/>
        <end position="210"/>
    </location>
</feature>
<dbReference type="Pfam" id="PF03023">
    <property type="entry name" value="MurJ"/>
    <property type="match status" value="1"/>
</dbReference>
<sequence>MADADEKRMVRNAGMLSALTMISRILGLVREMTKAAFLGTGGLSDAFSVSFMIPNFMRRLFAENSISVAFIPTFKTYLHDGEDEKTREFLSSSLTVLLILVGAVVAAGMAASSWIVLAFGSDPGETAILTRIMFPYLGLVSIAALFQGMLNSYGIFAPSGLAPILFNLCFILVPMLVSRWTVNPARAMAIGVVAGGFAQAACQLPALLRAGMRFGFISPRRAFANPGMKKVFVLIAPTILGMAAYQINDLVSTAFASRAGVGVASSLQFSIRLQELILGIFAVSAGTVLLPELADAAKALEWKRYSARLGQTLKTLSLVTVPVAVFSIITCKEIVALLFMRGGFTAESVELTASAFLWHQTGLAFIAANRVIAPAFYARSDSKTPAFAGIGSFAVNIALVAMLAFPFKGPGIAFALSFSSAVNCAILIFALLRKKTEGISEALSGFGRYSGKLLAFSLAAGVPVFFLREPLLALFDFSPSRLVSLGLPFLVMTLLYAVLGLGLLVVSKDKTAAALAGHFSRRAPGEKT</sequence>
<dbReference type="GO" id="GO:0005886">
    <property type="term" value="C:plasma membrane"/>
    <property type="evidence" value="ECO:0007669"/>
    <property type="project" value="UniProtKB-SubCell"/>
</dbReference>
<dbReference type="CDD" id="cd13123">
    <property type="entry name" value="MATE_MurJ_like"/>
    <property type="match status" value="1"/>
</dbReference>
<keyword evidence="2" id="KW-1003">Cell membrane</keyword>
<evidence type="ECO:0000256" key="3">
    <source>
        <dbReference type="ARBA" id="ARBA00022692"/>
    </source>
</evidence>
<feature type="transmembrane region" description="Helical" evidence="8">
    <location>
        <begin position="153"/>
        <end position="177"/>
    </location>
</feature>
<dbReference type="HAMAP" id="MF_02078">
    <property type="entry name" value="MurJ_MviN"/>
    <property type="match status" value="1"/>
</dbReference>
<evidence type="ECO:0000256" key="5">
    <source>
        <dbReference type="ARBA" id="ARBA00022984"/>
    </source>
</evidence>
<name>A0A644TCL3_9ZZZZ</name>
<feature type="transmembrane region" description="Helical" evidence="8">
    <location>
        <begin position="94"/>
        <end position="116"/>
    </location>
</feature>
<keyword evidence="7 8" id="KW-0472">Membrane</keyword>
<keyword evidence="4" id="KW-0133">Cell shape</keyword>
<feature type="transmembrane region" description="Helical" evidence="8">
    <location>
        <begin position="384"/>
        <end position="405"/>
    </location>
</feature>
<protein>
    <submittedName>
        <fullName evidence="9">Putative lipid II flippase MurJ</fullName>
    </submittedName>
</protein>
<keyword evidence="5" id="KW-0573">Peptidoglycan synthesis</keyword>
<dbReference type="AlphaFoldDB" id="A0A644TCL3"/>
<dbReference type="NCBIfam" id="TIGR01695">
    <property type="entry name" value="murJ_mviN"/>
    <property type="match status" value="1"/>
</dbReference>
<evidence type="ECO:0000256" key="8">
    <source>
        <dbReference type="SAM" id="Phobius"/>
    </source>
</evidence>
<dbReference type="PANTHER" id="PTHR47019">
    <property type="entry name" value="LIPID II FLIPPASE MURJ"/>
    <property type="match status" value="1"/>
</dbReference>
<feature type="transmembrane region" description="Helical" evidence="8">
    <location>
        <begin position="487"/>
        <end position="506"/>
    </location>
</feature>
<dbReference type="PANTHER" id="PTHR47019:SF1">
    <property type="entry name" value="LIPID II FLIPPASE MURJ"/>
    <property type="match status" value="1"/>
</dbReference>
<proteinExistence type="inferred from homology"/>
<gene>
    <name evidence="9" type="primary">murJ_2</name>
    <name evidence="9" type="ORF">SDC9_10300</name>
</gene>
<feature type="transmembrane region" description="Helical" evidence="8">
    <location>
        <begin position="453"/>
        <end position="475"/>
    </location>
</feature>
<keyword evidence="3 8" id="KW-0812">Transmembrane</keyword>
<dbReference type="EMBL" id="VSSQ01000025">
    <property type="protein sequence ID" value="MPL64643.1"/>
    <property type="molecule type" value="Genomic_DNA"/>
</dbReference>
<comment type="subcellular location">
    <subcellularLocation>
        <location evidence="1">Cell membrane</location>
        <topology evidence="1">Multi-pass membrane protein</topology>
    </subcellularLocation>
</comment>